<organism evidence="9 10">
    <name type="scientific">Methylovirgula ligni</name>
    <dbReference type="NCBI Taxonomy" id="569860"/>
    <lineage>
        <taxon>Bacteria</taxon>
        <taxon>Pseudomonadati</taxon>
        <taxon>Pseudomonadota</taxon>
        <taxon>Alphaproteobacteria</taxon>
        <taxon>Hyphomicrobiales</taxon>
        <taxon>Beijerinckiaceae</taxon>
        <taxon>Methylovirgula</taxon>
    </lineage>
</organism>
<evidence type="ECO:0000256" key="5">
    <source>
        <dbReference type="ARBA" id="ARBA00022692"/>
    </source>
</evidence>
<evidence type="ECO:0000256" key="8">
    <source>
        <dbReference type="SAM" id="Phobius"/>
    </source>
</evidence>
<keyword evidence="7 8" id="KW-0472">Membrane</keyword>
<protein>
    <submittedName>
        <fullName evidence="9">Putative membrane protein</fullName>
    </submittedName>
</protein>
<evidence type="ECO:0000256" key="7">
    <source>
        <dbReference type="ARBA" id="ARBA00023136"/>
    </source>
</evidence>
<dbReference type="NCBIfam" id="TIGR01620">
    <property type="entry name" value="hyp_HI0043"/>
    <property type="match status" value="1"/>
</dbReference>
<evidence type="ECO:0000256" key="1">
    <source>
        <dbReference type="ARBA" id="ARBA00004429"/>
    </source>
</evidence>
<name>A0A3D9YY89_9HYPH</name>
<evidence type="ECO:0000256" key="2">
    <source>
        <dbReference type="ARBA" id="ARBA00008255"/>
    </source>
</evidence>
<feature type="transmembrane region" description="Helical" evidence="8">
    <location>
        <begin position="67"/>
        <end position="91"/>
    </location>
</feature>
<dbReference type="InterPro" id="IPR021147">
    <property type="entry name" value="DUF697"/>
</dbReference>
<evidence type="ECO:0000256" key="6">
    <source>
        <dbReference type="ARBA" id="ARBA00022989"/>
    </source>
</evidence>
<gene>
    <name evidence="9" type="ORF">DES32_1352</name>
</gene>
<comment type="similarity">
    <text evidence="2">Belongs to the UPF0283 family.</text>
</comment>
<evidence type="ECO:0000313" key="10">
    <source>
        <dbReference type="Proteomes" id="UP000256900"/>
    </source>
</evidence>
<evidence type="ECO:0000256" key="3">
    <source>
        <dbReference type="ARBA" id="ARBA00022475"/>
    </source>
</evidence>
<keyword evidence="5 8" id="KW-0812">Transmembrane</keyword>
<dbReference type="PANTHER" id="PTHR39342">
    <property type="entry name" value="UPF0283 MEMBRANE PROTEIN YCJF"/>
    <property type="match status" value="1"/>
</dbReference>
<dbReference type="InterPro" id="IPR006507">
    <property type="entry name" value="UPF0283"/>
</dbReference>
<keyword evidence="3" id="KW-1003">Cell membrane</keyword>
<keyword evidence="10" id="KW-1185">Reference proteome</keyword>
<keyword evidence="4" id="KW-0997">Cell inner membrane</keyword>
<reference evidence="9 10" key="1">
    <citation type="submission" date="2018-08" db="EMBL/GenBank/DDBJ databases">
        <title>Genomic Encyclopedia of Type Strains, Phase IV (KMG-IV): sequencing the most valuable type-strain genomes for metagenomic binning, comparative biology and taxonomic classification.</title>
        <authorList>
            <person name="Goeker M."/>
        </authorList>
    </citation>
    <scope>NUCLEOTIDE SEQUENCE [LARGE SCALE GENOMIC DNA]</scope>
    <source>
        <strain evidence="9 10">BW863</strain>
    </source>
</reference>
<feature type="transmembrane region" description="Helical" evidence="8">
    <location>
        <begin position="103"/>
        <end position="124"/>
    </location>
</feature>
<keyword evidence="6 8" id="KW-1133">Transmembrane helix</keyword>
<accession>A0A3D9YY89</accession>
<dbReference type="Proteomes" id="UP000256900">
    <property type="component" value="Unassembled WGS sequence"/>
</dbReference>
<evidence type="ECO:0000256" key="4">
    <source>
        <dbReference type="ARBA" id="ARBA00022519"/>
    </source>
</evidence>
<sequence>MASEAKIKPQAFRIGKPGAAEPMPETFTLEPVEDFVEAEAAKAVAPIDPAERAVESAQGRGITRSSLISWGGLFFSAAGGFILVALSNWLISLVVELFSRSKVLGYVAVGLGGLALFALAVMAAREIWSIARQSKIAHMHMSFAAARAADDRDAARRLVAELVGLQAKRGANAAVRANLLDLTKEIIDGRDLIDIAERDLVLPLDRNVAREIAGAAKRVSMVTAISPRALIDVAFVAAQALRLVRRISEIYGGRPGFFGFIKLMRSVGAHLAITGGVAIGDSLIQQVVGHGIAAKLSARLGEGVLNGMLTARVGLSAMAVCRPMPFEVESSPGIGDVAPFLFQSEKKTPDAAHKN</sequence>
<dbReference type="PANTHER" id="PTHR39342:SF1">
    <property type="entry name" value="UPF0283 MEMBRANE PROTEIN YCJF"/>
    <property type="match status" value="1"/>
</dbReference>
<dbReference type="EMBL" id="QUMO01000002">
    <property type="protein sequence ID" value="REF87724.1"/>
    <property type="molecule type" value="Genomic_DNA"/>
</dbReference>
<dbReference type="Pfam" id="PF05128">
    <property type="entry name" value="DUF697"/>
    <property type="match status" value="1"/>
</dbReference>
<dbReference type="GO" id="GO:0005886">
    <property type="term" value="C:plasma membrane"/>
    <property type="evidence" value="ECO:0007669"/>
    <property type="project" value="UniProtKB-SubCell"/>
</dbReference>
<dbReference type="AlphaFoldDB" id="A0A3D9YY89"/>
<comment type="caution">
    <text evidence="9">The sequence shown here is derived from an EMBL/GenBank/DDBJ whole genome shotgun (WGS) entry which is preliminary data.</text>
</comment>
<comment type="subcellular location">
    <subcellularLocation>
        <location evidence="1">Cell inner membrane</location>
        <topology evidence="1">Multi-pass membrane protein</topology>
    </subcellularLocation>
</comment>
<dbReference type="OrthoDB" id="9816060at2"/>
<evidence type="ECO:0000313" key="9">
    <source>
        <dbReference type="EMBL" id="REF87724.1"/>
    </source>
</evidence>
<proteinExistence type="inferred from homology"/>